<feature type="transmembrane region" description="Helical" evidence="1">
    <location>
        <begin position="84"/>
        <end position="103"/>
    </location>
</feature>
<reference evidence="2 3" key="1">
    <citation type="submission" date="2016-07" db="EMBL/GenBank/DDBJ databases">
        <title>Whole-genome of two Shewanella species isolated from a digestive organ of sea cucumber Apostichopus japonicus Selenka 1867.</title>
        <authorList>
            <person name="Hong H.-H."/>
            <person name="Choi H."/>
            <person name="Cheon S."/>
            <person name="Oh J.-S."/>
            <person name="Lee H.-G."/>
            <person name="Park C."/>
        </authorList>
    </citation>
    <scope>NUCLEOTIDE SEQUENCE [LARGE SCALE GENOMIC DNA]</scope>
    <source>
        <strain evidence="2 3">CSB03KR</strain>
    </source>
</reference>
<dbReference type="EMBL" id="MCBT01000048">
    <property type="protein sequence ID" value="OEG72006.1"/>
    <property type="molecule type" value="Genomic_DNA"/>
</dbReference>
<protein>
    <recommendedName>
        <fullName evidence="4">DUF2069 domain-containing protein</fullName>
    </recommendedName>
</protein>
<accession>A0A1E5IND2</accession>
<dbReference type="RefSeq" id="WP_069671992.1">
    <property type="nucleotide sequence ID" value="NZ_MCBT01000048.1"/>
</dbReference>
<proteinExistence type="predicted"/>
<evidence type="ECO:0008006" key="4">
    <source>
        <dbReference type="Google" id="ProtNLM"/>
    </source>
</evidence>
<feature type="transmembrane region" description="Helical" evidence="1">
    <location>
        <begin position="6"/>
        <end position="32"/>
    </location>
</feature>
<evidence type="ECO:0000313" key="3">
    <source>
        <dbReference type="Proteomes" id="UP000095230"/>
    </source>
</evidence>
<comment type="caution">
    <text evidence="2">The sequence shown here is derived from an EMBL/GenBank/DDBJ whole genome shotgun (WGS) entry which is preliminary data.</text>
</comment>
<dbReference type="OrthoDB" id="6269932at2"/>
<organism evidence="2 3">
    <name type="scientific">Shewanella colwelliana</name>
    <name type="common">Alteromonas colwelliana</name>
    <dbReference type="NCBI Taxonomy" id="23"/>
    <lineage>
        <taxon>Bacteria</taxon>
        <taxon>Pseudomonadati</taxon>
        <taxon>Pseudomonadota</taxon>
        <taxon>Gammaproteobacteria</taxon>
        <taxon>Alteromonadales</taxon>
        <taxon>Shewanellaceae</taxon>
        <taxon>Shewanella</taxon>
    </lineage>
</organism>
<sequence length="111" mass="12718">MWWRILTIFLAFALLGAHFLRYGQTLLCALFVVAPILLIFRHRFVAHFLQMVLLSSAVFVWGLSGYDYVQIRIAMDAPWLKLSLIMSAVTMFTIGASICCHGIQKRRAQQN</sequence>
<gene>
    <name evidence="2" type="ORF">BEL05_03135</name>
</gene>
<evidence type="ECO:0000313" key="2">
    <source>
        <dbReference type="EMBL" id="OEG72006.1"/>
    </source>
</evidence>
<keyword evidence="1" id="KW-0812">Transmembrane</keyword>
<evidence type="ECO:0000256" key="1">
    <source>
        <dbReference type="SAM" id="Phobius"/>
    </source>
</evidence>
<feature type="transmembrane region" description="Helical" evidence="1">
    <location>
        <begin position="44"/>
        <end position="64"/>
    </location>
</feature>
<dbReference type="AlphaFoldDB" id="A0A1E5IND2"/>
<dbReference type="STRING" id="23.BEL05_03135"/>
<keyword evidence="1" id="KW-1133">Transmembrane helix</keyword>
<dbReference type="Proteomes" id="UP000095230">
    <property type="component" value="Unassembled WGS sequence"/>
</dbReference>
<name>A0A1E5IND2_SHECO</name>
<keyword evidence="1" id="KW-0472">Membrane</keyword>